<evidence type="ECO:0000313" key="2">
    <source>
        <dbReference type="EMBL" id="MDT0319826.1"/>
    </source>
</evidence>
<accession>A0ABU2LQE9</accession>
<protein>
    <submittedName>
        <fullName evidence="2">Acyl carrier protein</fullName>
    </submittedName>
</protein>
<dbReference type="InterPro" id="IPR036736">
    <property type="entry name" value="ACP-like_sf"/>
</dbReference>
<gene>
    <name evidence="2" type="ORF">RNC47_15925</name>
</gene>
<evidence type="ECO:0000259" key="1">
    <source>
        <dbReference type="PROSITE" id="PS50075"/>
    </source>
</evidence>
<keyword evidence="3" id="KW-1185">Reference proteome</keyword>
<dbReference type="Pfam" id="PF00550">
    <property type="entry name" value="PP-binding"/>
    <property type="match status" value="1"/>
</dbReference>
<dbReference type="EMBL" id="JAVREM010000018">
    <property type="protein sequence ID" value="MDT0319826.1"/>
    <property type="molecule type" value="Genomic_DNA"/>
</dbReference>
<sequence>MSEHSESYDTVVSVLVGKFQFVRDDLSPEVTVEEVGLDSLGRAEFALCLRQETGVALDEDGLTGESTLADVARALDAARAVAS</sequence>
<dbReference type="InterPro" id="IPR009081">
    <property type="entry name" value="PP-bd_ACP"/>
</dbReference>
<evidence type="ECO:0000313" key="3">
    <source>
        <dbReference type="Proteomes" id="UP001183420"/>
    </source>
</evidence>
<dbReference type="PROSITE" id="PS50075">
    <property type="entry name" value="CARRIER"/>
    <property type="match status" value="1"/>
</dbReference>
<comment type="caution">
    <text evidence="2">The sequence shown here is derived from an EMBL/GenBank/DDBJ whole genome shotgun (WGS) entry which is preliminary data.</text>
</comment>
<reference evidence="3" key="1">
    <citation type="submission" date="2023-07" db="EMBL/GenBank/DDBJ databases">
        <title>30 novel species of actinomycetes from the DSMZ collection.</title>
        <authorList>
            <person name="Nouioui I."/>
        </authorList>
    </citation>
    <scope>NUCLEOTIDE SEQUENCE [LARGE SCALE GENOMIC DNA]</scope>
    <source>
        <strain evidence="3">DSM 44918</strain>
    </source>
</reference>
<proteinExistence type="predicted"/>
<name>A0ABU2LQE9_9ACTN</name>
<dbReference type="RefSeq" id="WP_311599336.1">
    <property type="nucleotide sequence ID" value="NZ_JAVREM010000018.1"/>
</dbReference>
<dbReference type="Gene3D" id="1.10.1200.10">
    <property type="entry name" value="ACP-like"/>
    <property type="match status" value="1"/>
</dbReference>
<feature type="domain" description="Carrier" evidence="1">
    <location>
        <begin position="2"/>
        <end position="79"/>
    </location>
</feature>
<dbReference type="Proteomes" id="UP001183420">
    <property type="component" value="Unassembled WGS sequence"/>
</dbReference>
<dbReference type="SUPFAM" id="SSF47336">
    <property type="entry name" value="ACP-like"/>
    <property type="match status" value="1"/>
</dbReference>
<organism evidence="2 3">
    <name type="scientific">Streptomyces millisiae</name>
    <dbReference type="NCBI Taxonomy" id="3075542"/>
    <lineage>
        <taxon>Bacteria</taxon>
        <taxon>Bacillati</taxon>
        <taxon>Actinomycetota</taxon>
        <taxon>Actinomycetes</taxon>
        <taxon>Kitasatosporales</taxon>
        <taxon>Streptomycetaceae</taxon>
        <taxon>Streptomyces</taxon>
    </lineage>
</organism>